<evidence type="ECO:0000313" key="3">
    <source>
        <dbReference type="Proteomes" id="UP000053263"/>
    </source>
</evidence>
<evidence type="ECO:0000256" key="1">
    <source>
        <dbReference type="SAM" id="MobiDB-lite"/>
    </source>
</evidence>
<dbReference type="EMBL" id="KN832778">
    <property type="protein sequence ID" value="KII82674.1"/>
    <property type="molecule type" value="Genomic_DNA"/>
</dbReference>
<reference evidence="2 3" key="1">
    <citation type="submission" date="2014-06" db="EMBL/GenBank/DDBJ databases">
        <title>Evolutionary Origins and Diversification of the Mycorrhizal Mutualists.</title>
        <authorList>
            <consortium name="DOE Joint Genome Institute"/>
            <consortium name="Mycorrhizal Genomics Consortium"/>
            <person name="Kohler A."/>
            <person name="Kuo A."/>
            <person name="Nagy L.G."/>
            <person name="Floudas D."/>
            <person name="Copeland A."/>
            <person name="Barry K.W."/>
            <person name="Cichocki N."/>
            <person name="Veneault-Fourrey C."/>
            <person name="LaButti K."/>
            <person name="Lindquist E.A."/>
            <person name="Lipzen A."/>
            <person name="Lundell T."/>
            <person name="Morin E."/>
            <person name="Murat C."/>
            <person name="Riley R."/>
            <person name="Ohm R."/>
            <person name="Sun H."/>
            <person name="Tunlid A."/>
            <person name="Henrissat B."/>
            <person name="Grigoriev I.V."/>
            <person name="Hibbett D.S."/>
            <person name="Martin F."/>
        </authorList>
    </citation>
    <scope>NUCLEOTIDE SEQUENCE [LARGE SCALE GENOMIC DNA]</scope>
    <source>
        <strain evidence="2 3">FD-325 SS-3</strain>
    </source>
</reference>
<dbReference type="PROSITE" id="PS51257">
    <property type="entry name" value="PROKAR_LIPOPROTEIN"/>
    <property type="match status" value="1"/>
</dbReference>
<evidence type="ECO:0000313" key="2">
    <source>
        <dbReference type="EMBL" id="KII82674.1"/>
    </source>
</evidence>
<dbReference type="Proteomes" id="UP000053263">
    <property type="component" value="Unassembled WGS sequence"/>
</dbReference>
<protein>
    <submittedName>
        <fullName evidence="2">Uncharacterized protein</fullName>
    </submittedName>
</protein>
<dbReference type="AlphaFoldDB" id="A0A0C9T0P0"/>
<sequence>MNGKGLQMLTDQKKPQRKSALNATGATACGKATITSSLAGRHDTRYHALFDRASIPRVSRTLNASFTYAFRPILRRSTSGTVSPLPQPKRDLGALQDIPARPLVRSLRLRSGPYSVLGL</sequence>
<organism evidence="2 3">
    <name type="scientific">Plicaturopsis crispa FD-325 SS-3</name>
    <dbReference type="NCBI Taxonomy" id="944288"/>
    <lineage>
        <taxon>Eukaryota</taxon>
        <taxon>Fungi</taxon>
        <taxon>Dikarya</taxon>
        <taxon>Basidiomycota</taxon>
        <taxon>Agaricomycotina</taxon>
        <taxon>Agaricomycetes</taxon>
        <taxon>Agaricomycetidae</taxon>
        <taxon>Amylocorticiales</taxon>
        <taxon>Amylocorticiaceae</taxon>
        <taxon>Plicatura</taxon>
        <taxon>Plicaturopsis crispa</taxon>
    </lineage>
</organism>
<proteinExistence type="predicted"/>
<accession>A0A0C9T0P0</accession>
<keyword evidence="3" id="KW-1185">Reference proteome</keyword>
<name>A0A0C9T0P0_PLICR</name>
<feature type="region of interest" description="Disordered" evidence="1">
    <location>
        <begin position="1"/>
        <end position="24"/>
    </location>
</feature>
<dbReference type="HOGENOM" id="CLU_2062469_0_0_1"/>
<gene>
    <name evidence="2" type="ORF">PLICRDRAFT_181178</name>
</gene>